<feature type="region of interest" description="Disordered" evidence="1">
    <location>
        <begin position="69"/>
        <end position="100"/>
    </location>
</feature>
<dbReference type="EMBL" id="MCFG01000666">
    <property type="protein sequence ID" value="ORX63252.1"/>
    <property type="molecule type" value="Genomic_DNA"/>
</dbReference>
<dbReference type="Proteomes" id="UP000193944">
    <property type="component" value="Unassembled WGS sequence"/>
</dbReference>
<feature type="compositionally biased region" description="Low complexity" evidence="1">
    <location>
        <begin position="260"/>
        <end position="284"/>
    </location>
</feature>
<name>A0A1Y1VPL7_9FUNG</name>
<dbReference type="PANTHER" id="PTHR28125">
    <property type="entry name" value="MEIOTIC EXPRESSION UP-REGULATED PROTEIN 26"/>
    <property type="match status" value="1"/>
</dbReference>
<organism evidence="3 4">
    <name type="scientific">Anaeromyces robustus</name>
    <dbReference type="NCBI Taxonomy" id="1754192"/>
    <lineage>
        <taxon>Eukaryota</taxon>
        <taxon>Fungi</taxon>
        <taxon>Fungi incertae sedis</taxon>
        <taxon>Chytridiomycota</taxon>
        <taxon>Chytridiomycota incertae sedis</taxon>
        <taxon>Neocallimastigomycetes</taxon>
        <taxon>Neocallimastigales</taxon>
        <taxon>Neocallimastigaceae</taxon>
        <taxon>Anaeromyces</taxon>
    </lineage>
</organism>
<feature type="compositionally biased region" description="Low complexity" evidence="1">
    <location>
        <begin position="82"/>
        <end position="94"/>
    </location>
</feature>
<evidence type="ECO:0000313" key="4">
    <source>
        <dbReference type="Proteomes" id="UP000193944"/>
    </source>
</evidence>
<dbReference type="PANTHER" id="PTHR28125:SF3">
    <property type="entry name" value="TRANSCRIPTION REGULATOR RUA1 C-TERMINAL DOMAIN-CONTAINING PROTEIN"/>
    <property type="match status" value="1"/>
</dbReference>
<accession>A0A1Y1VPL7</accession>
<feature type="region of interest" description="Disordered" evidence="1">
    <location>
        <begin position="258"/>
        <end position="284"/>
    </location>
</feature>
<dbReference type="OrthoDB" id="5595379at2759"/>
<keyword evidence="4" id="KW-1185">Reference proteome</keyword>
<sequence>MQRKVFCDQCNPGRWLQLKNSAYWYHKQFFHGISSVSGKPFHPPLATKVLDYKEMLEIVNESESKNIKDNLLGNKRNKKENSTSNNSTNTTSSSNDKEKDDLSIITSNEEFLKAFKDLVAESTINLPEGFNLNDCILKFVVGLCHHCNEWVPLMINKKRSSQFFTNILKYKQNDKFLIEKSKKNGKPLNKYYLKKKYNMYNDKKNITEIIISYLQQVKQNKKEINDIINNNGMTILWYRHAHKCHQYLRPKLNIDDYSSKNETSTNTTTTSTTNNTTTTNTTNNTTTTNTTTISTTSTITNESSIVTSTIKETGLASLNNIKPETSIESNNIGNINSTVYNHTVLPMTTSINPIYDAITTNTNTNTYTTTSNTQIIPTTIINNNTTQTYSNNCSSYVINSNNKRLLSNDISIYDDYRQNKKEKLI</sequence>
<dbReference type="AlphaFoldDB" id="A0A1Y1VPL7"/>
<proteinExistence type="predicted"/>
<reference evidence="3 4" key="2">
    <citation type="submission" date="2016-08" db="EMBL/GenBank/DDBJ databases">
        <title>Pervasive Adenine N6-methylation of Active Genes in Fungi.</title>
        <authorList>
            <consortium name="DOE Joint Genome Institute"/>
            <person name="Mondo S.J."/>
            <person name="Dannebaum R.O."/>
            <person name="Kuo R.C."/>
            <person name="Labutti K."/>
            <person name="Haridas S."/>
            <person name="Kuo A."/>
            <person name="Salamov A."/>
            <person name="Ahrendt S.R."/>
            <person name="Lipzen A."/>
            <person name="Sullivan W."/>
            <person name="Andreopoulos W.B."/>
            <person name="Clum A."/>
            <person name="Lindquist E."/>
            <person name="Daum C."/>
            <person name="Ramamoorthy G.K."/>
            <person name="Gryganskyi A."/>
            <person name="Culley D."/>
            <person name="Magnuson J.K."/>
            <person name="James T.Y."/>
            <person name="O'Malley M.A."/>
            <person name="Stajich J.E."/>
            <person name="Spatafora J.W."/>
            <person name="Visel A."/>
            <person name="Grigoriev I.V."/>
        </authorList>
    </citation>
    <scope>NUCLEOTIDE SEQUENCE [LARGE SCALE GENOMIC DNA]</scope>
    <source>
        <strain evidence="3 4">S4</strain>
    </source>
</reference>
<comment type="caution">
    <text evidence="3">The sequence shown here is derived from an EMBL/GenBank/DDBJ whole genome shotgun (WGS) entry which is preliminary data.</text>
</comment>
<evidence type="ECO:0000256" key="1">
    <source>
        <dbReference type="SAM" id="MobiDB-lite"/>
    </source>
</evidence>
<dbReference type="InterPro" id="IPR028012">
    <property type="entry name" value="Rua1_C"/>
</dbReference>
<reference evidence="3 4" key="1">
    <citation type="submission" date="2016-08" db="EMBL/GenBank/DDBJ databases">
        <title>A Parts List for Fungal Cellulosomes Revealed by Comparative Genomics.</title>
        <authorList>
            <consortium name="DOE Joint Genome Institute"/>
            <person name="Haitjema C.H."/>
            <person name="Gilmore S.P."/>
            <person name="Henske J.K."/>
            <person name="Solomon K.V."/>
            <person name="De Groot R."/>
            <person name="Kuo A."/>
            <person name="Mondo S.J."/>
            <person name="Salamov A.A."/>
            <person name="Labutti K."/>
            <person name="Zhao Z."/>
            <person name="Chiniquy J."/>
            <person name="Barry K."/>
            <person name="Brewer H.M."/>
            <person name="Purvine S.O."/>
            <person name="Wright A.T."/>
            <person name="Boxma B."/>
            <person name="Van Alen T."/>
            <person name="Hackstein J.H."/>
            <person name="Baker S.E."/>
            <person name="Grigoriev I.V."/>
            <person name="O'Malley M.A."/>
        </authorList>
    </citation>
    <scope>NUCLEOTIDE SEQUENCE [LARGE SCALE GENOMIC DNA]</scope>
    <source>
        <strain evidence="3 4">S4</strain>
    </source>
</reference>
<protein>
    <recommendedName>
        <fullName evidence="2">Transcription regulator Rua1 C-terminal domain-containing protein</fullName>
    </recommendedName>
</protein>
<evidence type="ECO:0000259" key="2">
    <source>
        <dbReference type="Pfam" id="PF14616"/>
    </source>
</evidence>
<gene>
    <name evidence="3" type="ORF">BCR32DRAFT_298498</name>
</gene>
<evidence type="ECO:0000313" key="3">
    <source>
        <dbReference type="EMBL" id="ORX63252.1"/>
    </source>
</evidence>
<dbReference type="Pfam" id="PF14616">
    <property type="entry name" value="Rua1_C"/>
    <property type="match status" value="1"/>
</dbReference>
<feature type="domain" description="Transcription regulator Rua1 C-terminal" evidence="2">
    <location>
        <begin position="3"/>
        <end position="168"/>
    </location>
</feature>